<accession>X1PMY8</accession>
<organism evidence="2">
    <name type="scientific">marine sediment metagenome</name>
    <dbReference type="NCBI Taxonomy" id="412755"/>
    <lineage>
        <taxon>unclassified sequences</taxon>
        <taxon>metagenomes</taxon>
        <taxon>ecological metagenomes</taxon>
    </lineage>
</organism>
<protein>
    <submittedName>
        <fullName evidence="2">Uncharacterized protein</fullName>
    </submittedName>
</protein>
<evidence type="ECO:0000313" key="2">
    <source>
        <dbReference type="EMBL" id="GAI57627.1"/>
    </source>
</evidence>
<evidence type="ECO:0000256" key="1">
    <source>
        <dbReference type="SAM" id="Phobius"/>
    </source>
</evidence>
<gene>
    <name evidence="2" type="ORF">S06H3_57160</name>
</gene>
<keyword evidence="1" id="KW-0812">Transmembrane</keyword>
<feature type="transmembrane region" description="Helical" evidence="1">
    <location>
        <begin position="38"/>
        <end position="56"/>
    </location>
</feature>
<comment type="caution">
    <text evidence="2">The sequence shown here is derived from an EMBL/GenBank/DDBJ whole genome shotgun (WGS) entry which is preliminary data.</text>
</comment>
<keyword evidence="1" id="KW-0472">Membrane</keyword>
<name>X1PMY8_9ZZZZ</name>
<keyword evidence="1" id="KW-1133">Transmembrane helix</keyword>
<proteinExistence type="predicted"/>
<sequence>MGGIYPWACKETAGVGLFHLLVWLLIIYALCRKYKWKVLVPPLVLLLFILLIGYGVI</sequence>
<reference evidence="2" key="1">
    <citation type="journal article" date="2014" name="Front. Microbiol.">
        <title>High frequency of phylogenetically diverse reductive dehalogenase-homologous genes in deep subseafloor sedimentary metagenomes.</title>
        <authorList>
            <person name="Kawai M."/>
            <person name="Futagami T."/>
            <person name="Toyoda A."/>
            <person name="Takaki Y."/>
            <person name="Nishi S."/>
            <person name="Hori S."/>
            <person name="Arai W."/>
            <person name="Tsubouchi T."/>
            <person name="Morono Y."/>
            <person name="Uchiyama I."/>
            <person name="Ito T."/>
            <person name="Fujiyama A."/>
            <person name="Inagaki F."/>
            <person name="Takami H."/>
        </authorList>
    </citation>
    <scope>NUCLEOTIDE SEQUENCE</scope>
    <source>
        <strain evidence="2">Expedition CK06-06</strain>
    </source>
</reference>
<feature type="transmembrane region" description="Helical" evidence="1">
    <location>
        <begin position="12"/>
        <end position="31"/>
    </location>
</feature>
<dbReference type="AlphaFoldDB" id="X1PMY8"/>
<dbReference type="EMBL" id="BARV01036860">
    <property type="protein sequence ID" value="GAI57627.1"/>
    <property type="molecule type" value="Genomic_DNA"/>
</dbReference>